<keyword evidence="9" id="KW-1185">Reference proteome</keyword>
<evidence type="ECO:0000259" key="7">
    <source>
        <dbReference type="Pfam" id="PF03016"/>
    </source>
</evidence>
<reference evidence="8 9" key="1">
    <citation type="submission" date="2021-09" db="EMBL/GenBank/DDBJ databases">
        <title>Genomic insights and catalytic innovation underlie evolution of tropane alkaloids biosynthesis.</title>
        <authorList>
            <person name="Wang Y.-J."/>
            <person name="Tian T."/>
            <person name="Huang J.-P."/>
            <person name="Huang S.-X."/>
        </authorList>
    </citation>
    <scope>NUCLEOTIDE SEQUENCE [LARGE SCALE GENOMIC DNA]</scope>
    <source>
        <strain evidence="8">KIB-2018</strain>
        <tissue evidence="8">Leaf</tissue>
    </source>
</reference>
<sequence length="476" mass="54469">MESTSRNRFRVSTLSCVCASIIVLVVVSTMIFDGDRGPFNFFTDFSVFKLEPSISVSIVELQAKFSTSVRDHPSTNNANTTAVIVRKERAEEKMERGLAQARALIHKAAASHPNMSLLARDHQGLKESVYHNLAVFYQSYMEMEKRFKVYVYSEGDLPMVHNGPCKDIYASEGRFIEEIEHGAKKFRTSDADRAHVYFMPFSVTMMVKFLYRRATANREPLSRFVADYVTVVSAKYPFWNRTHGADHFMLACHDWGPYVSRANPLLYNSSIRVLCNANTSEGFDPRKDVSLPEIKLYGGVVNPKLLHPPTDNSSRPLLGFFAGGLHGPVRPLLLKHWKGRDAHLRVYEYLPKNLDYYTFMLQSKFCLCPSGYEVASPRIVEAIYAECVPVILSSSYVLPFSDVLRWEAFSVQVNTSEIPRLKEVLMSVPEKKYKKLKEGVKAVRGHFTLNHPAKRFDMFHMILHSVWLRRLNLRSR</sequence>
<keyword evidence="5" id="KW-0333">Golgi apparatus</keyword>
<evidence type="ECO:0000256" key="5">
    <source>
        <dbReference type="ARBA" id="ARBA00023034"/>
    </source>
</evidence>
<dbReference type="InterPro" id="IPR040911">
    <property type="entry name" value="Exostosin_GT47"/>
</dbReference>
<dbReference type="GO" id="GO:0016757">
    <property type="term" value="F:glycosyltransferase activity"/>
    <property type="evidence" value="ECO:0007669"/>
    <property type="project" value="UniProtKB-KW"/>
</dbReference>
<accession>A0AAV8SHM9</accession>
<keyword evidence="3" id="KW-0328">Glycosyltransferase</keyword>
<evidence type="ECO:0000256" key="3">
    <source>
        <dbReference type="ARBA" id="ARBA00022676"/>
    </source>
</evidence>
<evidence type="ECO:0000256" key="2">
    <source>
        <dbReference type="ARBA" id="ARBA00010271"/>
    </source>
</evidence>
<dbReference type="AlphaFoldDB" id="A0AAV8SHM9"/>
<evidence type="ECO:0000256" key="6">
    <source>
        <dbReference type="SAM" id="Phobius"/>
    </source>
</evidence>
<gene>
    <name evidence="8" type="ORF">K2173_025912</name>
</gene>
<keyword evidence="6" id="KW-0472">Membrane</keyword>
<evidence type="ECO:0000256" key="4">
    <source>
        <dbReference type="ARBA" id="ARBA00022968"/>
    </source>
</evidence>
<comment type="similarity">
    <text evidence="2">Belongs to the glycosyltransferase 47 family.</text>
</comment>
<feature type="domain" description="Exostosin GT47" evidence="7">
    <location>
        <begin position="143"/>
        <end position="427"/>
    </location>
</feature>
<organism evidence="8 9">
    <name type="scientific">Erythroxylum novogranatense</name>
    <dbReference type="NCBI Taxonomy" id="1862640"/>
    <lineage>
        <taxon>Eukaryota</taxon>
        <taxon>Viridiplantae</taxon>
        <taxon>Streptophyta</taxon>
        <taxon>Embryophyta</taxon>
        <taxon>Tracheophyta</taxon>
        <taxon>Spermatophyta</taxon>
        <taxon>Magnoliopsida</taxon>
        <taxon>eudicotyledons</taxon>
        <taxon>Gunneridae</taxon>
        <taxon>Pentapetalae</taxon>
        <taxon>rosids</taxon>
        <taxon>fabids</taxon>
        <taxon>Malpighiales</taxon>
        <taxon>Erythroxylaceae</taxon>
        <taxon>Erythroxylum</taxon>
    </lineage>
</organism>
<feature type="transmembrane region" description="Helical" evidence="6">
    <location>
        <begin position="12"/>
        <end position="32"/>
    </location>
</feature>
<keyword evidence="6" id="KW-1133">Transmembrane helix</keyword>
<comment type="caution">
    <text evidence="8">The sequence shown here is derived from an EMBL/GenBank/DDBJ whole genome shotgun (WGS) entry which is preliminary data.</text>
</comment>
<dbReference type="Proteomes" id="UP001159364">
    <property type="component" value="Linkage Group LG11"/>
</dbReference>
<dbReference type="PANTHER" id="PTHR11062">
    <property type="entry name" value="EXOSTOSIN HEPARAN SULFATE GLYCOSYLTRANSFERASE -RELATED"/>
    <property type="match status" value="1"/>
</dbReference>
<keyword evidence="3" id="KW-0808">Transferase</keyword>
<name>A0AAV8SHM9_9ROSI</name>
<dbReference type="Pfam" id="PF03016">
    <property type="entry name" value="Exostosin_GT47"/>
    <property type="match status" value="1"/>
</dbReference>
<evidence type="ECO:0000256" key="1">
    <source>
        <dbReference type="ARBA" id="ARBA00004323"/>
    </source>
</evidence>
<keyword evidence="6" id="KW-0812">Transmembrane</keyword>
<evidence type="ECO:0000313" key="8">
    <source>
        <dbReference type="EMBL" id="KAJ8751737.1"/>
    </source>
</evidence>
<protein>
    <recommendedName>
        <fullName evidence="7">Exostosin GT47 domain-containing protein</fullName>
    </recommendedName>
</protein>
<dbReference type="InterPro" id="IPR004263">
    <property type="entry name" value="Exostosin"/>
</dbReference>
<dbReference type="GO" id="GO:0000139">
    <property type="term" value="C:Golgi membrane"/>
    <property type="evidence" value="ECO:0007669"/>
    <property type="project" value="UniProtKB-SubCell"/>
</dbReference>
<keyword evidence="4" id="KW-0735">Signal-anchor</keyword>
<evidence type="ECO:0000313" key="9">
    <source>
        <dbReference type="Proteomes" id="UP001159364"/>
    </source>
</evidence>
<proteinExistence type="inferred from homology"/>
<dbReference type="PANTHER" id="PTHR11062:SF337">
    <property type="entry name" value="OS04G0109900 PROTEIN"/>
    <property type="match status" value="1"/>
</dbReference>
<comment type="subcellular location">
    <subcellularLocation>
        <location evidence="1">Golgi apparatus membrane</location>
        <topology evidence="1">Single-pass type II membrane protein</topology>
    </subcellularLocation>
</comment>
<dbReference type="EMBL" id="JAIWQS010000011">
    <property type="protein sequence ID" value="KAJ8751737.1"/>
    <property type="molecule type" value="Genomic_DNA"/>
</dbReference>